<evidence type="ECO:0000313" key="3">
    <source>
        <dbReference type="Proteomes" id="UP000554482"/>
    </source>
</evidence>
<keyword evidence="2" id="KW-0489">Methyltransferase</keyword>
<comment type="caution">
    <text evidence="2">The sequence shown here is derived from an EMBL/GenBank/DDBJ whole genome shotgun (WGS) entry which is preliminary data.</text>
</comment>
<feature type="region of interest" description="Disordered" evidence="1">
    <location>
        <begin position="66"/>
        <end position="95"/>
    </location>
</feature>
<dbReference type="Proteomes" id="UP000554482">
    <property type="component" value="Unassembled WGS sequence"/>
</dbReference>
<name>A0A7J6WGX3_THATH</name>
<gene>
    <name evidence="2" type="ORF">FRX31_014738</name>
</gene>
<dbReference type="OrthoDB" id="1748220at2759"/>
<dbReference type="AlphaFoldDB" id="A0A7J6WGX3"/>
<proteinExistence type="predicted"/>
<keyword evidence="3" id="KW-1185">Reference proteome</keyword>
<evidence type="ECO:0000256" key="1">
    <source>
        <dbReference type="SAM" id="MobiDB-lite"/>
    </source>
</evidence>
<sequence length="176" mass="20316">MVEPNIAEEKELSSFFRSGIYREPNSNTIFIDSVRLLNRSYTRFSVSPSQYYSRFFELNRNEEKTRVSSSSTKSNRRKRKFHELNEREQSADQRHKEARPLLLRAHEALLGAKDVMSVLCNLRKNCCCSSIQTQSSVPSFIDLGSVWQAPMYEISMHFHSTSTLMTTSGGLVYLVM</sequence>
<organism evidence="2 3">
    <name type="scientific">Thalictrum thalictroides</name>
    <name type="common">Rue-anemone</name>
    <name type="synonym">Anemone thalictroides</name>
    <dbReference type="NCBI Taxonomy" id="46969"/>
    <lineage>
        <taxon>Eukaryota</taxon>
        <taxon>Viridiplantae</taxon>
        <taxon>Streptophyta</taxon>
        <taxon>Embryophyta</taxon>
        <taxon>Tracheophyta</taxon>
        <taxon>Spermatophyta</taxon>
        <taxon>Magnoliopsida</taxon>
        <taxon>Ranunculales</taxon>
        <taxon>Ranunculaceae</taxon>
        <taxon>Thalictroideae</taxon>
        <taxon>Thalictrum</taxon>
    </lineage>
</organism>
<dbReference type="EMBL" id="JABWDY010017002">
    <property type="protein sequence ID" value="KAF5195675.1"/>
    <property type="molecule type" value="Genomic_DNA"/>
</dbReference>
<protein>
    <submittedName>
        <fullName evidence="2">Methyltransferase-like protein</fullName>
    </submittedName>
</protein>
<dbReference type="GO" id="GO:0032259">
    <property type="term" value="P:methylation"/>
    <property type="evidence" value="ECO:0007669"/>
    <property type="project" value="UniProtKB-KW"/>
</dbReference>
<evidence type="ECO:0000313" key="2">
    <source>
        <dbReference type="EMBL" id="KAF5195675.1"/>
    </source>
</evidence>
<feature type="compositionally biased region" description="Basic and acidic residues" evidence="1">
    <location>
        <begin position="82"/>
        <end position="95"/>
    </location>
</feature>
<keyword evidence="2" id="KW-0808">Transferase</keyword>
<reference evidence="2 3" key="1">
    <citation type="submission" date="2020-06" db="EMBL/GenBank/DDBJ databases">
        <title>Transcriptomic and genomic resources for Thalictrum thalictroides and T. hernandezii: Facilitating candidate gene discovery in an emerging model plant lineage.</title>
        <authorList>
            <person name="Arias T."/>
            <person name="Riano-Pachon D.M."/>
            <person name="Di Stilio V.S."/>
        </authorList>
    </citation>
    <scope>NUCLEOTIDE SEQUENCE [LARGE SCALE GENOMIC DNA]</scope>
    <source>
        <strain evidence="3">cv. WT478/WT964</strain>
        <tissue evidence="2">Leaves</tissue>
    </source>
</reference>
<accession>A0A7J6WGX3</accession>
<dbReference type="GO" id="GO:0008168">
    <property type="term" value="F:methyltransferase activity"/>
    <property type="evidence" value="ECO:0007669"/>
    <property type="project" value="UniProtKB-KW"/>
</dbReference>